<evidence type="ECO:0000259" key="3">
    <source>
        <dbReference type="Pfam" id="PF05368"/>
    </source>
</evidence>
<dbReference type="InterPro" id="IPR008030">
    <property type="entry name" value="NmrA-like"/>
</dbReference>
<proteinExistence type="inferred from homology"/>
<evidence type="ECO:0000313" key="4">
    <source>
        <dbReference type="EMBL" id="MBR7832939.1"/>
    </source>
</evidence>
<gene>
    <name evidence="4" type="ORF">KDL01_06680</name>
</gene>
<evidence type="ECO:0000313" key="5">
    <source>
        <dbReference type="Proteomes" id="UP000675781"/>
    </source>
</evidence>
<dbReference type="SUPFAM" id="SSF51735">
    <property type="entry name" value="NAD(P)-binding Rossmann-fold domains"/>
    <property type="match status" value="1"/>
</dbReference>
<sequence length="321" mass="33524">MSAFFTTSGKGAMTAARPIRSDSPILVTGATGRQGGATARRLLADGWPVRALVRDTSAPAAVALADAGARLVRGDLDDRACLPPALDGVTAVFGVPPVVFGSTGPDTDLEAARGRTLIDAAADAGIEQVVFSTVASMSGASFGAQGKRLIEQHLRERIARPTVLRPVRFMTNYLGAGMLGIDGIVHGLHRHLFPPHDPVQIIAVQDIAEFAALAFADPDRFAGRTLELAGDAPTPLQAAAAISEAAGVPIRYEQLTDDEAAALSPAIAETKKHWQSGNRWHADIEALRVIHPGLRTLADWLAESGAAAIRAAYERGRGAGA</sequence>
<dbReference type="Gene3D" id="3.90.25.10">
    <property type="entry name" value="UDP-galactose 4-epimerase, domain 1"/>
    <property type="match status" value="1"/>
</dbReference>
<dbReference type="PANTHER" id="PTHR42748:SF7">
    <property type="entry name" value="NMRA LIKE REDOX SENSOR 1-RELATED"/>
    <property type="match status" value="1"/>
</dbReference>
<dbReference type="Pfam" id="PF05368">
    <property type="entry name" value="NmrA"/>
    <property type="match status" value="1"/>
</dbReference>
<comment type="caution">
    <text evidence="4">The sequence shown here is derived from an EMBL/GenBank/DDBJ whole genome shotgun (WGS) entry which is preliminary data.</text>
</comment>
<reference evidence="4" key="1">
    <citation type="submission" date="2021-04" db="EMBL/GenBank/DDBJ databases">
        <title>Genome based classification of Actinospica acidithermotolerans sp. nov., an actinobacterium isolated from an Indonesian hot spring.</title>
        <authorList>
            <person name="Kusuma A.B."/>
            <person name="Putra K.E."/>
            <person name="Nafisah S."/>
            <person name="Loh J."/>
            <person name="Nouioui I."/>
            <person name="Goodfellow M."/>
        </authorList>
    </citation>
    <scope>NUCLEOTIDE SEQUENCE</scope>
    <source>
        <strain evidence="4">CSCA 57</strain>
    </source>
</reference>
<keyword evidence="2" id="KW-0521">NADP</keyword>
<feature type="domain" description="NmrA-like" evidence="3">
    <location>
        <begin position="22"/>
        <end position="257"/>
    </location>
</feature>
<dbReference type="AlphaFoldDB" id="A0A941ESB4"/>
<protein>
    <submittedName>
        <fullName evidence="4">NmrA family NAD(P)-binding protein</fullName>
    </submittedName>
</protein>
<name>A0A941ESB4_9ACTN</name>
<organism evidence="4 5">
    <name type="scientific">Actinospica durhamensis</name>
    <dbReference type="NCBI Taxonomy" id="1508375"/>
    <lineage>
        <taxon>Bacteria</taxon>
        <taxon>Bacillati</taxon>
        <taxon>Actinomycetota</taxon>
        <taxon>Actinomycetes</taxon>
        <taxon>Catenulisporales</taxon>
        <taxon>Actinospicaceae</taxon>
        <taxon>Actinospica</taxon>
    </lineage>
</organism>
<dbReference type="Gene3D" id="3.40.50.720">
    <property type="entry name" value="NAD(P)-binding Rossmann-like Domain"/>
    <property type="match status" value="1"/>
</dbReference>
<dbReference type="PANTHER" id="PTHR42748">
    <property type="entry name" value="NITROGEN METABOLITE REPRESSION PROTEIN NMRA FAMILY MEMBER"/>
    <property type="match status" value="1"/>
</dbReference>
<dbReference type="EMBL" id="JAGSOG010000019">
    <property type="protein sequence ID" value="MBR7832939.1"/>
    <property type="molecule type" value="Genomic_DNA"/>
</dbReference>
<keyword evidence="5" id="KW-1185">Reference proteome</keyword>
<dbReference type="Proteomes" id="UP000675781">
    <property type="component" value="Unassembled WGS sequence"/>
</dbReference>
<comment type="similarity">
    <text evidence="1">Belongs to the NmrA-type oxidoreductase family.</text>
</comment>
<evidence type="ECO:0000256" key="1">
    <source>
        <dbReference type="ARBA" id="ARBA00006328"/>
    </source>
</evidence>
<accession>A0A941ESB4</accession>
<dbReference type="InterPro" id="IPR051164">
    <property type="entry name" value="NmrA-like_oxidored"/>
</dbReference>
<dbReference type="InterPro" id="IPR036291">
    <property type="entry name" value="NAD(P)-bd_dom_sf"/>
</dbReference>
<evidence type="ECO:0000256" key="2">
    <source>
        <dbReference type="ARBA" id="ARBA00022857"/>
    </source>
</evidence>